<proteinExistence type="predicted"/>
<dbReference type="AlphaFoldDB" id="A0A699U0D9"/>
<comment type="caution">
    <text evidence="2">The sequence shown here is derived from an EMBL/GenBank/DDBJ whole genome shotgun (WGS) entry which is preliminary data.</text>
</comment>
<feature type="non-terminal residue" evidence="2">
    <location>
        <position position="1"/>
    </location>
</feature>
<sequence length="134" mass="15302">TLTAAPARVIVAPRRRTKGVVIRDTEESSPSTIIPAETKSKDKGKGILVEEPKPLKKQAQIEQDKQFARELEADLNRNIDWDEAIDHVKKKAKEDPAVKKYQVLKRKPQTDSQARKNMIVYLKNVAGFKMDYFK</sequence>
<evidence type="ECO:0000313" key="2">
    <source>
        <dbReference type="EMBL" id="GFD16242.1"/>
    </source>
</evidence>
<feature type="non-terminal residue" evidence="2">
    <location>
        <position position="134"/>
    </location>
</feature>
<name>A0A699U0D9_TANCI</name>
<gene>
    <name evidence="2" type="ORF">Tci_888211</name>
</gene>
<evidence type="ECO:0000256" key="1">
    <source>
        <dbReference type="SAM" id="MobiDB-lite"/>
    </source>
</evidence>
<accession>A0A699U0D9</accession>
<reference evidence="2" key="1">
    <citation type="journal article" date="2019" name="Sci. Rep.">
        <title>Draft genome of Tanacetum cinerariifolium, the natural source of mosquito coil.</title>
        <authorList>
            <person name="Yamashiro T."/>
            <person name="Shiraishi A."/>
            <person name="Satake H."/>
            <person name="Nakayama K."/>
        </authorList>
    </citation>
    <scope>NUCLEOTIDE SEQUENCE</scope>
</reference>
<organism evidence="2">
    <name type="scientific">Tanacetum cinerariifolium</name>
    <name type="common">Dalmatian daisy</name>
    <name type="synonym">Chrysanthemum cinerariifolium</name>
    <dbReference type="NCBI Taxonomy" id="118510"/>
    <lineage>
        <taxon>Eukaryota</taxon>
        <taxon>Viridiplantae</taxon>
        <taxon>Streptophyta</taxon>
        <taxon>Embryophyta</taxon>
        <taxon>Tracheophyta</taxon>
        <taxon>Spermatophyta</taxon>
        <taxon>Magnoliopsida</taxon>
        <taxon>eudicotyledons</taxon>
        <taxon>Gunneridae</taxon>
        <taxon>Pentapetalae</taxon>
        <taxon>asterids</taxon>
        <taxon>campanulids</taxon>
        <taxon>Asterales</taxon>
        <taxon>Asteraceae</taxon>
        <taxon>Asteroideae</taxon>
        <taxon>Anthemideae</taxon>
        <taxon>Anthemidinae</taxon>
        <taxon>Tanacetum</taxon>
    </lineage>
</organism>
<protein>
    <submittedName>
        <fullName evidence="2">Uncharacterized protein</fullName>
    </submittedName>
</protein>
<feature type="region of interest" description="Disordered" evidence="1">
    <location>
        <begin position="21"/>
        <end position="46"/>
    </location>
</feature>
<dbReference type="EMBL" id="BKCJ011291946">
    <property type="protein sequence ID" value="GFD16242.1"/>
    <property type="molecule type" value="Genomic_DNA"/>
</dbReference>